<dbReference type="InterPro" id="IPR051970">
    <property type="entry name" value="TEL2_Regulation"/>
</dbReference>
<feature type="region of interest" description="Disordered" evidence="2">
    <location>
        <begin position="485"/>
        <end position="561"/>
    </location>
</feature>
<dbReference type="GO" id="GO:0042162">
    <property type="term" value="F:telomeric DNA binding"/>
    <property type="evidence" value="ECO:0007669"/>
    <property type="project" value="TreeGrafter"/>
</dbReference>
<evidence type="ECO:0000256" key="2">
    <source>
        <dbReference type="SAM" id="MobiDB-lite"/>
    </source>
</evidence>
<comment type="similarity">
    <text evidence="1">Belongs to the TEL2 family.</text>
</comment>
<dbReference type="PANTHER" id="PTHR15830:SF10">
    <property type="entry name" value="TELOMERE LENGTH REGULATION PROTEIN TEL2 HOMOLOG"/>
    <property type="match status" value="1"/>
</dbReference>
<dbReference type="Pfam" id="PF10193">
    <property type="entry name" value="Telomere_reg-2"/>
    <property type="match status" value="1"/>
</dbReference>
<protein>
    <recommendedName>
        <fullName evidence="3">Telomere length regulation protein conserved domain-containing protein</fullName>
    </recommendedName>
</protein>
<dbReference type="GO" id="GO:0005829">
    <property type="term" value="C:cytosol"/>
    <property type="evidence" value="ECO:0007669"/>
    <property type="project" value="TreeGrafter"/>
</dbReference>
<proteinExistence type="inferred from homology"/>
<keyword evidence="5" id="KW-1185">Reference proteome</keyword>
<dbReference type="PANTHER" id="PTHR15830">
    <property type="entry name" value="TELOMERE LENGTH REGULATION PROTEIN TEL2 FAMILY MEMBER"/>
    <property type="match status" value="1"/>
</dbReference>
<feature type="compositionally biased region" description="Acidic residues" evidence="2">
    <location>
        <begin position="529"/>
        <end position="552"/>
    </location>
</feature>
<gene>
    <name evidence="4" type="ORF">HBR001_LOCUS6032</name>
</gene>
<dbReference type="GO" id="GO:0051879">
    <property type="term" value="F:Hsp90 protein binding"/>
    <property type="evidence" value="ECO:0007669"/>
    <property type="project" value="TreeGrafter"/>
</dbReference>
<dbReference type="Gene3D" id="1.25.40.720">
    <property type="entry name" value="Telomere length regulation protein 2, C-terminal domain"/>
    <property type="match status" value="2"/>
</dbReference>
<accession>A0AAV0UCC0</accession>
<dbReference type="GO" id="GO:0051083">
    <property type="term" value="P:'de novo' cotranslational protein folding"/>
    <property type="evidence" value="ECO:0007669"/>
    <property type="project" value="TreeGrafter"/>
</dbReference>
<dbReference type="EMBL" id="CANTFL010001211">
    <property type="protein sequence ID" value="CAI5734038.1"/>
    <property type="molecule type" value="Genomic_DNA"/>
</dbReference>
<sequence length="898" mass="100405">MRADDRSNEVQLLRAFVDARKRGVEEAEKRYDVPAAVKELRDLASPLLHPEQVTPTRKDLYLGLFYRDVVSFLLKFVAVHLEICFSERDRAQVFDVFFDRKVVPSSRAISALVSTLSAMRNDPDKASEMVTEDYKVSITQCVRLLEKIVMAGGIQDIMTEMLEHEQQTTVGGDRTNAIGQQVLISQLSSLPDLIFNRCQRDTPAAFRPRRYFSTLCDDLFCSLVQQEVHVSRVNTFRMFADKLKRIGQAHILVQSWLRSIGTSSVAPNNRALFESLPESCHEQILLHISNQIISRSLGVRQALAHPKYKLLAQIPLALCVNSHFQYVIAHKLLLRKPIDDFLFWRVLVDALAQGGGDLCQSPLITLFDMVLAQWSQSDFAVSTDYTVNASVCFFLRYSLQKFAADNGRAVMAQQDWVTKLCKGVQDHMSHSLESVRALGMRVGESLSHVIASEKPLNFGLEGEDPVAIYGCPVLPTELEKDMLVPSANASSAKEKSSETPFARGTSHCKANRIQQKQPRKHSAKAFSLDPDELVLSDDDGANASDIDGESEVSSDGADSASDMSLEAYDLQDDEEDLTAKRPLYLRDLIAGLLSDDDREKTEVALNEAETLLRRQPRDLNDKAVEIVRALVRLEDKYNTLQFTTLRSQALATVCALAPAQTLPYMCSQALEREQLLQSRIDVLQAMTSAAQELSERGSGYQCPQLPKKLLQDQTQSSLETRTIQSLKTRRWGYRRDPLAAAKRNAFAPYALQFFSPLLFGYVQYVRKHSVGSDTTGKSRSEVEQTFLAHLLHALASFVECSGQAPQTMAMAKCLLEFVWSERANTNAEVRRQVLYGLSRVLLVAPPALLQQEMGETLAKQVAPWICHTQKHDPDAGCREAARLLRSLTSAQVVSQSIA</sequence>
<dbReference type="InterPro" id="IPR038528">
    <property type="entry name" value="TEL2_C_sf"/>
</dbReference>
<dbReference type="Proteomes" id="UP001162031">
    <property type="component" value="Unassembled WGS sequence"/>
</dbReference>
<reference evidence="4" key="1">
    <citation type="submission" date="2022-12" db="EMBL/GenBank/DDBJ databases">
        <authorList>
            <person name="Webb A."/>
        </authorList>
    </citation>
    <scope>NUCLEOTIDE SEQUENCE</scope>
    <source>
        <strain evidence="4">Hp1</strain>
    </source>
</reference>
<dbReference type="InterPro" id="IPR019337">
    <property type="entry name" value="Telomere_length_regulation_dom"/>
</dbReference>
<organism evidence="4 5">
    <name type="scientific">Hyaloperonospora brassicae</name>
    <name type="common">Brassica downy mildew</name>
    <name type="synonym">Peronospora brassicae</name>
    <dbReference type="NCBI Taxonomy" id="162125"/>
    <lineage>
        <taxon>Eukaryota</taxon>
        <taxon>Sar</taxon>
        <taxon>Stramenopiles</taxon>
        <taxon>Oomycota</taxon>
        <taxon>Peronosporomycetes</taxon>
        <taxon>Peronosporales</taxon>
        <taxon>Peronosporaceae</taxon>
        <taxon>Hyaloperonospora</taxon>
    </lineage>
</organism>
<evidence type="ECO:0000259" key="3">
    <source>
        <dbReference type="Pfam" id="PF10193"/>
    </source>
</evidence>
<comment type="caution">
    <text evidence="4">The sequence shown here is derived from an EMBL/GenBank/DDBJ whole genome shotgun (WGS) entry which is preliminary data.</text>
</comment>
<feature type="domain" description="Telomere length regulation protein conserved" evidence="3">
    <location>
        <begin position="582"/>
        <end position="690"/>
    </location>
</feature>
<name>A0AAV0UCC0_HYABA</name>
<dbReference type="AlphaFoldDB" id="A0AAV0UCC0"/>
<evidence type="ECO:0000256" key="1">
    <source>
        <dbReference type="ARBA" id="ARBA00006133"/>
    </source>
</evidence>
<evidence type="ECO:0000313" key="4">
    <source>
        <dbReference type="EMBL" id="CAI5734038.1"/>
    </source>
</evidence>
<evidence type="ECO:0000313" key="5">
    <source>
        <dbReference type="Proteomes" id="UP001162031"/>
    </source>
</evidence>